<evidence type="ECO:0000256" key="1">
    <source>
        <dbReference type="ARBA" id="ARBA00022617"/>
    </source>
</evidence>
<dbReference type="Pfam" id="PF00034">
    <property type="entry name" value="Cytochrom_C"/>
    <property type="match status" value="1"/>
</dbReference>
<evidence type="ECO:0000313" key="7">
    <source>
        <dbReference type="EMBL" id="MEX6686399.1"/>
    </source>
</evidence>
<feature type="domain" description="Cytochrome c" evidence="6">
    <location>
        <begin position="192"/>
        <end position="282"/>
    </location>
</feature>
<dbReference type="PANTHER" id="PTHR35008">
    <property type="entry name" value="BLL4482 PROTEIN-RELATED"/>
    <property type="match status" value="1"/>
</dbReference>
<keyword evidence="8" id="KW-1185">Reference proteome</keyword>
<evidence type="ECO:0000256" key="2">
    <source>
        <dbReference type="ARBA" id="ARBA00022723"/>
    </source>
</evidence>
<feature type="transmembrane region" description="Helical" evidence="5">
    <location>
        <begin position="6"/>
        <end position="25"/>
    </location>
</feature>
<comment type="caution">
    <text evidence="7">The sequence shown here is derived from an EMBL/GenBank/DDBJ whole genome shotgun (WGS) entry which is preliminary data.</text>
</comment>
<keyword evidence="5" id="KW-0812">Transmembrane</keyword>
<evidence type="ECO:0000256" key="4">
    <source>
        <dbReference type="PROSITE-ProRule" id="PRU00433"/>
    </source>
</evidence>
<dbReference type="Pfam" id="PF21342">
    <property type="entry name" value="SoxA-TsdA_cyt-c"/>
    <property type="match status" value="1"/>
</dbReference>
<dbReference type="InterPro" id="IPR009056">
    <property type="entry name" value="Cyt_c-like_dom"/>
</dbReference>
<dbReference type="InterPro" id="IPR036909">
    <property type="entry name" value="Cyt_c-like_dom_sf"/>
</dbReference>
<evidence type="ECO:0000313" key="8">
    <source>
        <dbReference type="Proteomes" id="UP001560573"/>
    </source>
</evidence>
<protein>
    <submittedName>
        <fullName evidence="7">C-type cytochrome</fullName>
    </submittedName>
</protein>
<sequence>MRSVRFRYIILLILVFVVCVVVYKLSTRNAQKKLYSSAFDSVKSSASGIHWHAPDTSLIPDTEDGKMIKYGRELILNTAYYLGPKGKVAKVSNGMNCQNCHIDAGTKPFGNCFSAVASVYPVFRPRSGIVESIEYRVNDCMQRSLNGTTIDTTSREMKAMVAYLKWVGKDVPRGVKPAGANIEELAFLDRPADVAKGKIVYTAQCVRCHGTNGQGLVSADSAGYVYPPLWGVHSYNTGAGLYRLSRFAGYVKNNMPFGTSHEKPVLTNEEAWDVAAYVNSQSRPQRSFPKDWPNLKLKAIDQPFGPYADSFSQQQHKYGPFGPIKRAREKANATATAVK</sequence>
<dbReference type="Proteomes" id="UP001560573">
    <property type="component" value="Unassembled WGS sequence"/>
</dbReference>
<dbReference type="RefSeq" id="WP_369327796.1">
    <property type="nucleotide sequence ID" value="NZ_JAULBC010000001.1"/>
</dbReference>
<keyword evidence="3 4" id="KW-0408">Iron</keyword>
<dbReference type="EMBL" id="JAULBC010000001">
    <property type="protein sequence ID" value="MEX6686399.1"/>
    <property type="molecule type" value="Genomic_DNA"/>
</dbReference>
<dbReference type="Gene3D" id="1.10.760.10">
    <property type="entry name" value="Cytochrome c-like domain"/>
    <property type="match status" value="2"/>
</dbReference>
<dbReference type="PROSITE" id="PS51007">
    <property type="entry name" value="CYTC"/>
    <property type="match status" value="1"/>
</dbReference>
<dbReference type="InterPro" id="IPR051459">
    <property type="entry name" value="Cytochrome_c-type_DH"/>
</dbReference>
<keyword evidence="1 4" id="KW-0349">Heme</keyword>
<dbReference type="SUPFAM" id="SSF46626">
    <property type="entry name" value="Cytochrome c"/>
    <property type="match status" value="2"/>
</dbReference>
<gene>
    <name evidence="7" type="ORF">QTN47_02780</name>
</gene>
<keyword evidence="2 4" id="KW-0479">Metal-binding</keyword>
<evidence type="ECO:0000256" key="5">
    <source>
        <dbReference type="SAM" id="Phobius"/>
    </source>
</evidence>
<keyword evidence="5" id="KW-0472">Membrane</keyword>
<dbReference type="PANTHER" id="PTHR35008:SF9">
    <property type="entry name" value="CYTOCHROME C DOMAIN-CONTAINING PROTEIN"/>
    <property type="match status" value="1"/>
</dbReference>
<reference evidence="7 8" key="1">
    <citation type="submission" date="2023-07" db="EMBL/GenBank/DDBJ databases">
        <authorList>
            <person name="Lian W.-H."/>
        </authorList>
    </citation>
    <scope>NUCLEOTIDE SEQUENCE [LARGE SCALE GENOMIC DNA]</scope>
    <source>
        <strain evidence="7 8">SYSU DXS3180</strain>
    </source>
</reference>
<evidence type="ECO:0000256" key="3">
    <source>
        <dbReference type="ARBA" id="ARBA00023004"/>
    </source>
</evidence>
<accession>A0ABV3ZAZ6</accession>
<organism evidence="7 8">
    <name type="scientific">Danxiaibacter flavus</name>
    <dbReference type="NCBI Taxonomy" id="3049108"/>
    <lineage>
        <taxon>Bacteria</taxon>
        <taxon>Pseudomonadati</taxon>
        <taxon>Bacteroidota</taxon>
        <taxon>Chitinophagia</taxon>
        <taxon>Chitinophagales</taxon>
        <taxon>Chitinophagaceae</taxon>
        <taxon>Danxiaibacter</taxon>
    </lineage>
</organism>
<proteinExistence type="predicted"/>
<keyword evidence="5" id="KW-1133">Transmembrane helix</keyword>
<name>A0ABV3ZAZ6_9BACT</name>
<evidence type="ECO:0000259" key="6">
    <source>
        <dbReference type="PROSITE" id="PS51007"/>
    </source>
</evidence>